<dbReference type="Proteomes" id="UP000271162">
    <property type="component" value="Unassembled WGS sequence"/>
</dbReference>
<sequence length="84" mass="9624">MEKIDRNIQGTPGSITRALQALASSAVSTDFPYTYKVEYGGKFPSMANLGYFLPSLILDAALLTYDPDWDYSTRTQHERRWQTW</sequence>
<name>A0A0N4YDR5_NIPBR</name>
<proteinExistence type="predicted"/>
<evidence type="ECO:0000313" key="1">
    <source>
        <dbReference type="EMBL" id="VDL78384.1"/>
    </source>
</evidence>
<dbReference type="WBParaSite" id="NBR_0001478901-mRNA-1">
    <property type="protein sequence ID" value="NBR_0001478901-mRNA-1"/>
    <property type="gene ID" value="NBR_0001478901"/>
</dbReference>
<evidence type="ECO:0000313" key="3">
    <source>
        <dbReference type="WBParaSite" id="NBR_0001478901-mRNA-1"/>
    </source>
</evidence>
<dbReference type="EMBL" id="UYSL01021494">
    <property type="protein sequence ID" value="VDL78384.1"/>
    <property type="molecule type" value="Genomic_DNA"/>
</dbReference>
<evidence type="ECO:0000313" key="2">
    <source>
        <dbReference type="Proteomes" id="UP000271162"/>
    </source>
</evidence>
<dbReference type="AlphaFoldDB" id="A0A0N4YDR5"/>
<organism evidence="3">
    <name type="scientific">Nippostrongylus brasiliensis</name>
    <name type="common">Rat hookworm</name>
    <dbReference type="NCBI Taxonomy" id="27835"/>
    <lineage>
        <taxon>Eukaryota</taxon>
        <taxon>Metazoa</taxon>
        <taxon>Ecdysozoa</taxon>
        <taxon>Nematoda</taxon>
        <taxon>Chromadorea</taxon>
        <taxon>Rhabditida</taxon>
        <taxon>Rhabditina</taxon>
        <taxon>Rhabditomorpha</taxon>
        <taxon>Strongyloidea</taxon>
        <taxon>Heligmosomidae</taxon>
        <taxon>Nippostrongylus</taxon>
    </lineage>
</organism>
<reference evidence="3" key="1">
    <citation type="submission" date="2017-02" db="UniProtKB">
        <authorList>
            <consortium name="WormBaseParasite"/>
        </authorList>
    </citation>
    <scope>IDENTIFICATION</scope>
</reference>
<protein>
    <submittedName>
        <fullName evidence="3">Lipoprotein</fullName>
    </submittedName>
</protein>
<accession>A0A0N4YDR5</accession>
<gene>
    <name evidence="1" type="ORF">NBR_LOCUS14790</name>
</gene>
<keyword evidence="2" id="KW-1185">Reference proteome</keyword>
<reference evidence="1 2" key="2">
    <citation type="submission" date="2018-11" db="EMBL/GenBank/DDBJ databases">
        <authorList>
            <consortium name="Pathogen Informatics"/>
        </authorList>
    </citation>
    <scope>NUCLEOTIDE SEQUENCE [LARGE SCALE GENOMIC DNA]</scope>
</reference>